<feature type="region of interest" description="Disordered" evidence="1">
    <location>
        <begin position="1008"/>
        <end position="1028"/>
    </location>
</feature>
<proteinExistence type="predicted"/>
<dbReference type="EMBL" id="HBGD01002065">
    <property type="protein sequence ID" value="CAD9078490.1"/>
    <property type="molecule type" value="Transcribed_RNA"/>
</dbReference>
<feature type="region of interest" description="Disordered" evidence="1">
    <location>
        <begin position="118"/>
        <end position="318"/>
    </location>
</feature>
<gene>
    <name evidence="2" type="ORF">PCOS0759_LOCUS1722</name>
</gene>
<name>A0A7S1KMC4_9EUKA</name>
<accession>A0A7S1KMC4</accession>
<feature type="compositionally biased region" description="Basic residues" evidence="1">
    <location>
        <begin position="240"/>
        <end position="253"/>
    </location>
</feature>
<dbReference type="InterPro" id="IPR012340">
    <property type="entry name" value="NA-bd_OB-fold"/>
</dbReference>
<protein>
    <submittedName>
        <fullName evidence="2">Uncharacterized protein</fullName>
    </submittedName>
</protein>
<feature type="compositionally biased region" description="Polar residues" evidence="1">
    <location>
        <begin position="254"/>
        <end position="292"/>
    </location>
</feature>
<evidence type="ECO:0000256" key="1">
    <source>
        <dbReference type="SAM" id="MobiDB-lite"/>
    </source>
</evidence>
<feature type="compositionally biased region" description="Polar residues" evidence="1">
    <location>
        <begin position="204"/>
        <end position="214"/>
    </location>
</feature>
<feature type="region of interest" description="Disordered" evidence="1">
    <location>
        <begin position="705"/>
        <end position="725"/>
    </location>
</feature>
<feature type="compositionally biased region" description="Low complexity" evidence="1">
    <location>
        <begin position="293"/>
        <end position="305"/>
    </location>
</feature>
<sequence length="1457" mass="163111">MSYPFTTSSSTTPSFQKSSSRASSSSHQKPSSSSSSSMSHHPPTAIFPHQMHNASRFCQTSGAAKCRNCAEGPVVTSQETTLNSATISCCSSPFSPQSISPHDSSAYCASSQQLISSRAKNGADASNSTQQGDEKKAPRCSPKRRTKSSSPPKPQGSTTESNGVWNLRDKSAARKLFGNSNSGSGSIKSKPKHVSTATLHDAPQHQSMNETHISNSEDHRMRQSMTKRKGRRTPNTSPRSPKHKKKSPSRRARQNLNHNSSTDKNGLSLQADTNHRNSNSSPKKQCNNLCKDSTSTAPSSSSPKRQSPKQHHSSKISSRILHQATENISKISSLLQKNQKLSKYQVYGQHPNLNFNVVGRMLHSGGPNHSKQINGSRCITVQVLSSTSMSFSPNVVPGENGFVLCVSDGFSSIQAFIQTKQNPAHTMLSEIQTLCIVRLMKPSVRIMHGARVLYCTGVRTVHMPVPLIGNPCGLHQRDKIQFVRPVFSHLGLSLNGDEALHRIVDYVPFQDNDFQDFFIREQLDIDRLQAIDFLLHNKSALISSANNPSAKDNIHCFKKRDHELLSLFEEKLSGFELEYWLIKQYLQSVVLCWKVQGKLYVYRYENVLHKFNITVGSVEASIGGVPMFELRDEDYTALRESLKKLNLNFVVLYTNHRFFEYMKPSNFTPLPLDVAKFPSTNSWARSLIIPSSASASDVTAFTNTVSPPSSGSSELNASNASFTPTTPTADKMHQYSWWTVEQSKHIPLSAFLDYLPIALIRSICQPLPQIFDFREECKSKLNMIHNLLDFVFFFGKQLFFIHILKSVSCMDELMDLLFPFIDRCKVQGSRRLLGLFRQFLLLNRFDTERFFSNLPTPSVSRLLQIFYLDQVLPQDAKLRHVVNILFDEIDLLGMQSHLRRLNPKLLQFIAVQVGVKNRALLDEDLILYILGLCFPFVVQSNGGSTARGGTLSVYPAVNSGSDSADAFVDYETPSLDPVSLVELEKELHSHISEQTLLREAAQASVGVMEPASSNRTSEMGQMDSTCDDEKSKVHSMEGFLYNTYPDGDLGDVVVGIIIQTLGDEGYIFCLSHGGSASHYIMFSELHSSNDVATHDEHQIGDLVSFRLQHVGDCIRAQSIRVLASLSLSDEVLGNKKTIQQLMYAYTQYYCSSKHILNAKLTLISPVAISNSFSPYFAQQRNPAQIIGLLMRDTYSMPVKIADTLSSFADKEYCGVITRVEHTRGEIIEQHTWEKIIFYFDPNDRPIVGTVALCCIVHIGFVAFATSVQIVPRHSPHFTVDHESLLKSTFFLQNELHQLEQENLKKRRKLELRHTQSKVLALEHESRTTNKVDSCDNEDEIEGGTWLGERALNGPEAKMEAFRNDEASVRVCDVDSPSLQYAAKHQYSTEELLHIRDSMLSDEDKMCNFYMSMCKEGVASNLWDDNIDYSEFESDSDEDDCVIELNLNSEWIRSEGGG</sequence>
<feature type="compositionally biased region" description="Polar residues" evidence="1">
    <location>
        <begin position="118"/>
        <end position="131"/>
    </location>
</feature>
<evidence type="ECO:0000313" key="2">
    <source>
        <dbReference type="EMBL" id="CAD9078490.1"/>
    </source>
</evidence>
<reference evidence="2" key="1">
    <citation type="submission" date="2021-01" db="EMBL/GenBank/DDBJ databases">
        <authorList>
            <person name="Corre E."/>
            <person name="Pelletier E."/>
            <person name="Niang G."/>
            <person name="Scheremetjew M."/>
            <person name="Finn R."/>
            <person name="Kale V."/>
            <person name="Holt S."/>
            <person name="Cochrane G."/>
            <person name="Meng A."/>
            <person name="Brown T."/>
            <person name="Cohen L."/>
        </authorList>
    </citation>
    <scope>NUCLEOTIDE SEQUENCE</scope>
    <source>
        <strain evidence="2">WS</strain>
    </source>
</reference>
<feature type="compositionally biased region" description="Polar residues" evidence="1">
    <location>
        <begin position="155"/>
        <end position="164"/>
    </location>
</feature>
<organism evidence="2">
    <name type="scientific">Percolomonas cosmopolitus</name>
    <dbReference type="NCBI Taxonomy" id="63605"/>
    <lineage>
        <taxon>Eukaryota</taxon>
        <taxon>Discoba</taxon>
        <taxon>Heterolobosea</taxon>
        <taxon>Tetramitia</taxon>
        <taxon>Eutetramitia</taxon>
        <taxon>Percolomonadidae</taxon>
        <taxon>Percolomonas</taxon>
    </lineage>
</organism>
<dbReference type="Gene3D" id="2.40.50.140">
    <property type="entry name" value="Nucleic acid-binding proteins"/>
    <property type="match status" value="1"/>
</dbReference>
<feature type="region of interest" description="Disordered" evidence="1">
    <location>
        <begin position="1"/>
        <end position="47"/>
    </location>
</feature>
<feature type="compositionally biased region" description="Low complexity" evidence="1">
    <location>
        <begin position="1"/>
        <end position="39"/>
    </location>
</feature>
<feature type="compositionally biased region" description="Polar residues" evidence="1">
    <location>
        <begin position="1011"/>
        <end position="1024"/>
    </location>
</feature>